<comment type="subcellular location">
    <subcellularLocation>
        <location evidence="1 14">Cell membrane</location>
        <topology evidence="1 14">Multi-pass membrane protein</topology>
    </subcellularLocation>
</comment>
<evidence type="ECO:0000256" key="5">
    <source>
        <dbReference type="ARBA" id="ARBA00022475"/>
    </source>
</evidence>
<dbReference type="GO" id="GO:0050380">
    <property type="term" value="F:undecaprenyl-diphosphatase activity"/>
    <property type="evidence" value="ECO:0007669"/>
    <property type="project" value="UniProtKB-UniRule"/>
</dbReference>
<keyword evidence="9 14" id="KW-0472">Membrane</keyword>
<evidence type="ECO:0000256" key="9">
    <source>
        <dbReference type="ARBA" id="ARBA00023136"/>
    </source>
</evidence>
<comment type="function">
    <text evidence="14">Catalyzes the dephosphorylation of undecaprenyl diphosphate (UPP). Confers resistance to bacitracin.</text>
</comment>
<accession>A0A1F6A934</accession>
<dbReference type="GO" id="GO:0005886">
    <property type="term" value="C:plasma membrane"/>
    <property type="evidence" value="ECO:0007669"/>
    <property type="project" value="UniProtKB-SubCell"/>
</dbReference>
<keyword evidence="14" id="KW-0573">Peptidoglycan synthesis</keyword>
<comment type="similarity">
    <text evidence="2 14">Belongs to the UppP family.</text>
</comment>
<dbReference type="NCBIfam" id="TIGR00753">
    <property type="entry name" value="undec_PP_bacA"/>
    <property type="match status" value="1"/>
</dbReference>
<feature type="transmembrane region" description="Helical" evidence="14">
    <location>
        <begin position="96"/>
        <end position="118"/>
    </location>
</feature>
<protein>
    <recommendedName>
        <fullName evidence="4 14">Undecaprenyl-diphosphatase</fullName>
        <ecNumber evidence="3 14">3.6.1.27</ecNumber>
    </recommendedName>
    <alternativeName>
        <fullName evidence="12 14">Bacitracin resistance protein</fullName>
    </alternativeName>
    <alternativeName>
        <fullName evidence="11 14">Undecaprenyl pyrophosphate phosphatase</fullName>
    </alternativeName>
</protein>
<evidence type="ECO:0000256" key="14">
    <source>
        <dbReference type="HAMAP-Rule" id="MF_01006"/>
    </source>
</evidence>
<evidence type="ECO:0000256" key="13">
    <source>
        <dbReference type="ARBA" id="ARBA00047594"/>
    </source>
</evidence>
<dbReference type="HAMAP" id="MF_01006">
    <property type="entry name" value="Undec_diphosphatase"/>
    <property type="match status" value="1"/>
</dbReference>
<dbReference type="EC" id="3.6.1.27" evidence="3 14"/>
<dbReference type="GO" id="GO:0071555">
    <property type="term" value="P:cell wall organization"/>
    <property type="evidence" value="ECO:0007669"/>
    <property type="project" value="UniProtKB-KW"/>
</dbReference>
<comment type="catalytic activity">
    <reaction evidence="13 14">
        <text>di-trans,octa-cis-undecaprenyl diphosphate + H2O = di-trans,octa-cis-undecaprenyl phosphate + phosphate + H(+)</text>
        <dbReference type="Rhea" id="RHEA:28094"/>
        <dbReference type="ChEBI" id="CHEBI:15377"/>
        <dbReference type="ChEBI" id="CHEBI:15378"/>
        <dbReference type="ChEBI" id="CHEBI:43474"/>
        <dbReference type="ChEBI" id="CHEBI:58405"/>
        <dbReference type="ChEBI" id="CHEBI:60392"/>
        <dbReference type="EC" id="3.6.1.27"/>
    </reaction>
</comment>
<evidence type="ECO:0000256" key="3">
    <source>
        <dbReference type="ARBA" id="ARBA00012374"/>
    </source>
</evidence>
<feature type="transmembrane region" description="Helical" evidence="14">
    <location>
        <begin position="237"/>
        <end position="256"/>
    </location>
</feature>
<dbReference type="InterPro" id="IPR003824">
    <property type="entry name" value="UppP"/>
</dbReference>
<proteinExistence type="inferred from homology"/>
<keyword evidence="7 14" id="KW-0378">Hydrolase</keyword>
<keyword evidence="6 14" id="KW-0812">Transmembrane</keyword>
<evidence type="ECO:0000256" key="4">
    <source>
        <dbReference type="ARBA" id="ARBA00021581"/>
    </source>
</evidence>
<reference evidence="15 16" key="1">
    <citation type="journal article" date="2016" name="Nat. Commun.">
        <title>Thousands of microbial genomes shed light on interconnected biogeochemical processes in an aquifer system.</title>
        <authorList>
            <person name="Anantharaman K."/>
            <person name="Brown C.T."/>
            <person name="Hug L.A."/>
            <person name="Sharon I."/>
            <person name="Castelle C.J."/>
            <person name="Probst A.J."/>
            <person name="Thomas B.C."/>
            <person name="Singh A."/>
            <person name="Wilkins M.J."/>
            <person name="Karaoz U."/>
            <person name="Brodie E.L."/>
            <person name="Williams K.H."/>
            <person name="Hubbard S.S."/>
            <person name="Banfield J.F."/>
        </authorList>
    </citation>
    <scope>NUCLEOTIDE SEQUENCE [LARGE SCALE GENOMIC DNA]</scope>
</reference>
<evidence type="ECO:0000313" key="15">
    <source>
        <dbReference type="EMBL" id="OGG21205.1"/>
    </source>
</evidence>
<feature type="transmembrane region" description="Helical" evidence="14">
    <location>
        <begin position="72"/>
        <end position="90"/>
    </location>
</feature>
<feature type="transmembrane region" description="Helical" evidence="14">
    <location>
        <begin position="208"/>
        <end position="231"/>
    </location>
</feature>
<evidence type="ECO:0000256" key="2">
    <source>
        <dbReference type="ARBA" id="ARBA00010621"/>
    </source>
</evidence>
<name>A0A1F6A934_9BACT</name>
<dbReference type="AlphaFoldDB" id="A0A1F6A934"/>
<keyword evidence="10 14" id="KW-0046">Antibiotic resistance</keyword>
<sequence>MNYLQAVILSVVEGISEFLPVSSTGHLILTGFILRIPQTEFVKSFEIFIQLGAVFSIVFLYKDTIFKKFTVWKKVLAAFIPTAVVGLMLYKMIKYYLLGNSIVTVAALFIGGIIFIIIEKIYQKKKAEIVSIETLSYPKAILVGLIQSLSVIPGVSRSGATIFGSMMLGVSREAAVEMSFWLAIPTMLAATGLDLVKSGFQLSLNEYSLLIVGFIGSFITAFFTAKFLLNFIKKNNFIPFGIYRIVLAILFWIVFFR</sequence>
<keyword evidence="8 14" id="KW-1133">Transmembrane helix</keyword>
<evidence type="ECO:0000256" key="11">
    <source>
        <dbReference type="ARBA" id="ARBA00032707"/>
    </source>
</evidence>
<dbReference type="STRING" id="1798384.A3D03_04780"/>
<dbReference type="EMBL" id="MFJN01000026">
    <property type="protein sequence ID" value="OGG21205.1"/>
    <property type="molecule type" value="Genomic_DNA"/>
</dbReference>
<dbReference type="PANTHER" id="PTHR30622">
    <property type="entry name" value="UNDECAPRENYL-DIPHOSPHATASE"/>
    <property type="match status" value="1"/>
</dbReference>
<evidence type="ECO:0000256" key="8">
    <source>
        <dbReference type="ARBA" id="ARBA00022989"/>
    </source>
</evidence>
<evidence type="ECO:0000256" key="1">
    <source>
        <dbReference type="ARBA" id="ARBA00004651"/>
    </source>
</evidence>
<dbReference type="GO" id="GO:0008360">
    <property type="term" value="P:regulation of cell shape"/>
    <property type="evidence" value="ECO:0007669"/>
    <property type="project" value="UniProtKB-KW"/>
</dbReference>
<evidence type="ECO:0000256" key="12">
    <source>
        <dbReference type="ARBA" id="ARBA00032932"/>
    </source>
</evidence>
<dbReference type="PANTHER" id="PTHR30622:SF3">
    <property type="entry name" value="UNDECAPRENYL-DIPHOSPHATASE"/>
    <property type="match status" value="1"/>
</dbReference>
<gene>
    <name evidence="14" type="primary">uppP</name>
    <name evidence="15" type="ORF">A3D03_04780</name>
</gene>
<dbReference type="Pfam" id="PF02673">
    <property type="entry name" value="BacA"/>
    <property type="match status" value="1"/>
</dbReference>
<dbReference type="GO" id="GO:0009252">
    <property type="term" value="P:peptidoglycan biosynthetic process"/>
    <property type="evidence" value="ECO:0007669"/>
    <property type="project" value="UniProtKB-KW"/>
</dbReference>
<evidence type="ECO:0000256" key="6">
    <source>
        <dbReference type="ARBA" id="ARBA00022692"/>
    </source>
</evidence>
<keyword evidence="14" id="KW-0133">Cell shape</keyword>
<keyword evidence="5 14" id="KW-1003">Cell membrane</keyword>
<comment type="miscellaneous">
    <text evidence="14">Bacitracin is thought to be involved in the inhibition of peptidoglycan synthesis by sequestering undecaprenyl diphosphate, thereby reducing the pool of lipid carrier available.</text>
</comment>
<feature type="transmembrane region" description="Helical" evidence="14">
    <location>
        <begin position="41"/>
        <end position="60"/>
    </location>
</feature>
<comment type="caution">
    <text evidence="15">The sequence shown here is derived from an EMBL/GenBank/DDBJ whole genome shotgun (WGS) entry which is preliminary data.</text>
</comment>
<organism evidence="15 16">
    <name type="scientific">Candidatus Gottesmanbacteria bacterium RIFCSPHIGHO2_02_FULL_40_13</name>
    <dbReference type="NCBI Taxonomy" id="1798384"/>
    <lineage>
        <taxon>Bacteria</taxon>
        <taxon>Candidatus Gottesmaniibacteriota</taxon>
    </lineage>
</organism>
<feature type="transmembrane region" description="Helical" evidence="14">
    <location>
        <begin position="178"/>
        <end position="196"/>
    </location>
</feature>
<evidence type="ECO:0000256" key="10">
    <source>
        <dbReference type="ARBA" id="ARBA00023251"/>
    </source>
</evidence>
<evidence type="ECO:0000313" key="16">
    <source>
        <dbReference type="Proteomes" id="UP000177092"/>
    </source>
</evidence>
<dbReference type="Proteomes" id="UP000177092">
    <property type="component" value="Unassembled WGS sequence"/>
</dbReference>
<evidence type="ECO:0000256" key="7">
    <source>
        <dbReference type="ARBA" id="ARBA00022801"/>
    </source>
</evidence>
<keyword evidence="14" id="KW-0961">Cell wall biogenesis/degradation</keyword>
<dbReference type="GO" id="GO:0046677">
    <property type="term" value="P:response to antibiotic"/>
    <property type="evidence" value="ECO:0007669"/>
    <property type="project" value="UniProtKB-UniRule"/>
</dbReference>